<evidence type="ECO:0000256" key="8">
    <source>
        <dbReference type="ARBA" id="ARBA00023251"/>
    </source>
</evidence>
<dbReference type="Pfam" id="PF00005">
    <property type="entry name" value="ABC_tran"/>
    <property type="match status" value="1"/>
</dbReference>
<keyword evidence="12" id="KW-1185">Reference proteome</keyword>
<dbReference type="EMBL" id="JAQOSK010000030">
    <property type="protein sequence ID" value="MDC2961091.1"/>
    <property type="molecule type" value="Genomic_DNA"/>
</dbReference>
<dbReference type="InterPro" id="IPR003439">
    <property type="entry name" value="ABC_transporter-like_ATP-bd"/>
</dbReference>
<dbReference type="GO" id="GO:0005524">
    <property type="term" value="F:ATP binding"/>
    <property type="evidence" value="ECO:0007669"/>
    <property type="project" value="UniProtKB-KW"/>
</dbReference>
<keyword evidence="6" id="KW-1278">Translocase</keyword>
<dbReference type="NCBIfam" id="TIGR01188">
    <property type="entry name" value="drrA"/>
    <property type="match status" value="1"/>
</dbReference>
<evidence type="ECO:0000259" key="10">
    <source>
        <dbReference type="PROSITE" id="PS50893"/>
    </source>
</evidence>
<dbReference type="InterPro" id="IPR005894">
    <property type="entry name" value="DrrA"/>
</dbReference>
<name>A0ABT5G937_9ACTN</name>
<dbReference type="InterPro" id="IPR017871">
    <property type="entry name" value="ABC_transporter-like_CS"/>
</dbReference>
<accession>A0ABT5G937</accession>
<dbReference type="PROSITE" id="PS00211">
    <property type="entry name" value="ABC_TRANSPORTER_1"/>
    <property type="match status" value="1"/>
</dbReference>
<dbReference type="PROSITE" id="PS50893">
    <property type="entry name" value="ABC_TRANSPORTER_2"/>
    <property type="match status" value="1"/>
</dbReference>
<organism evidence="11 12">
    <name type="scientific">Streptomyces gilvifuscus</name>
    <dbReference type="NCBI Taxonomy" id="1550617"/>
    <lineage>
        <taxon>Bacteria</taxon>
        <taxon>Bacillati</taxon>
        <taxon>Actinomycetota</taxon>
        <taxon>Actinomycetes</taxon>
        <taxon>Kitasatosporales</taxon>
        <taxon>Streptomycetaceae</taxon>
        <taxon>Streptomyces</taxon>
    </lineage>
</organism>
<evidence type="ECO:0000256" key="4">
    <source>
        <dbReference type="ARBA" id="ARBA00022741"/>
    </source>
</evidence>
<comment type="caution">
    <text evidence="11">The sequence shown here is derived from an EMBL/GenBank/DDBJ whole genome shotgun (WGS) entry which is preliminary data.</text>
</comment>
<dbReference type="InterPro" id="IPR050763">
    <property type="entry name" value="ABC_transporter_ATP-binding"/>
</dbReference>
<evidence type="ECO:0000313" key="11">
    <source>
        <dbReference type="EMBL" id="MDC2961091.1"/>
    </source>
</evidence>
<keyword evidence="3" id="KW-1003">Cell membrane</keyword>
<evidence type="ECO:0000313" key="12">
    <source>
        <dbReference type="Proteomes" id="UP001221328"/>
    </source>
</evidence>
<dbReference type="RefSeq" id="WP_272179011.1">
    <property type="nucleotide sequence ID" value="NZ_JAQOSK010000030.1"/>
</dbReference>
<protein>
    <submittedName>
        <fullName evidence="11">ATP-binding cassette domain-containing protein</fullName>
    </submittedName>
</protein>
<proteinExistence type="inferred from homology"/>
<evidence type="ECO:0000256" key="2">
    <source>
        <dbReference type="ARBA" id="ARBA00022448"/>
    </source>
</evidence>
<dbReference type="SMART" id="SM00382">
    <property type="entry name" value="AAA"/>
    <property type="match status" value="1"/>
</dbReference>
<comment type="subcellular location">
    <subcellularLocation>
        <location evidence="1">Cell membrane</location>
        <topology evidence="1">Peripheral membrane protein</topology>
        <orientation evidence="1">Cytoplasmic side</orientation>
    </subcellularLocation>
</comment>
<dbReference type="SUPFAM" id="SSF52540">
    <property type="entry name" value="P-loop containing nucleoside triphosphate hydrolases"/>
    <property type="match status" value="1"/>
</dbReference>
<feature type="domain" description="ABC transporter" evidence="10">
    <location>
        <begin position="18"/>
        <end position="248"/>
    </location>
</feature>
<evidence type="ECO:0000256" key="7">
    <source>
        <dbReference type="ARBA" id="ARBA00023136"/>
    </source>
</evidence>
<dbReference type="InterPro" id="IPR027417">
    <property type="entry name" value="P-loop_NTPase"/>
</dbReference>
<dbReference type="Gene3D" id="3.40.50.300">
    <property type="entry name" value="P-loop containing nucleotide triphosphate hydrolases"/>
    <property type="match status" value="1"/>
</dbReference>
<evidence type="ECO:0000256" key="3">
    <source>
        <dbReference type="ARBA" id="ARBA00022475"/>
    </source>
</evidence>
<dbReference type="PANTHER" id="PTHR42711:SF19">
    <property type="entry name" value="DOXORUBICIN RESISTANCE ATP-BINDING PROTEIN DRRA"/>
    <property type="match status" value="1"/>
</dbReference>
<gene>
    <name evidence="11" type="ORF">PO587_42380</name>
</gene>
<evidence type="ECO:0000256" key="1">
    <source>
        <dbReference type="ARBA" id="ARBA00004413"/>
    </source>
</evidence>
<keyword evidence="5 11" id="KW-0067">ATP-binding</keyword>
<sequence>MTAGPARTSQGPRTGAAITARGLRKAYGEHRVLDGVDLSIPEGSVFSLLGPNGAGKTTTVKILSTLTEADSGEVTVLGRDLAADPDGVRASIGVTGQFSAVDPFLTAAENLALMGRLWHLDRAVARERCARLLEQFDLAEAGRKPVVTFSGGMKRRLDLAMTLVGAPRLIFLDEPTTGLDPRVRRAMWDLIRELVADGVTIFLTTQYLEEADQLADRIAVLDGGRLVAQGTPEELKRRIPGGSVDLRFTSEHALAAAQRALAGLPLSRDDDALTLRVPSDGSAASVQVVLGRLDVATVDELALKTPDLDDVFLALTGRGTTAADTLPGDRKKVLA</sequence>
<reference evidence="11 12" key="1">
    <citation type="journal article" date="2015" name="Int. J. Syst. Evol. Microbiol.">
        <title>Streptomyces gilvifuscus sp. nov., an actinomycete that produces antibacterial compounds isolated from soil.</title>
        <authorList>
            <person name="Nguyen T.M."/>
            <person name="Kim J."/>
        </authorList>
    </citation>
    <scope>NUCLEOTIDE SEQUENCE [LARGE SCALE GENOMIC DNA]</scope>
    <source>
        <strain evidence="11 12">T113</strain>
    </source>
</reference>
<dbReference type="InterPro" id="IPR003593">
    <property type="entry name" value="AAA+_ATPase"/>
</dbReference>
<comment type="similarity">
    <text evidence="9">Belongs to the ABC transporter superfamily. Drug exporter-1 (DrugE1) (TC 3.A.1.105) family.</text>
</comment>
<keyword evidence="4" id="KW-0547">Nucleotide-binding</keyword>
<keyword evidence="2" id="KW-0813">Transport</keyword>
<evidence type="ECO:0000256" key="5">
    <source>
        <dbReference type="ARBA" id="ARBA00022840"/>
    </source>
</evidence>
<evidence type="ECO:0000256" key="6">
    <source>
        <dbReference type="ARBA" id="ARBA00022967"/>
    </source>
</evidence>
<keyword evidence="7" id="KW-0472">Membrane</keyword>
<dbReference type="Proteomes" id="UP001221328">
    <property type="component" value="Unassembled WGS sequence"/>
</dbReference>
<keyword evidence="8" id="KW-0046">Antibiotic resistance</keyword>
<dbReference type="PANTHER" id="PTHR42711">
    <property type="entry name" value="ABC TRANSPORTER ATP-BINDING PROTEIN"/>
    <property type="match status" value="1"/>
</dbReference>
<evidence type="ECO:0000256" key="9">
    <source>
        <dbReference type="ARBA" id="ARBA00049985"/>
    </source>
</evidence>